<organism evidence="1 2">
    <name type="scientific">Penicillium brasilianum</name>
    <dbReference type="NCBI Taxonomy" id="104259"/>
    <lineage>
        <taxon>Eukaryota</taxon>
        <taxon>Fungi</taxon>
        <taxon>Dikarya</taxon>
        <taxon>Ascomycota</taxon>
        <taxon>Pezizomycotina</taxon>
        <taxon>Eurotiomycetes</taxon>
        <taxon>Eurotiomycetidae</taxon>
        <taxon>Eurotiales</taxon>
        <taxon>Aspergillaceae</taxon>
        <taxon>Penicillium</taxon>
    </lineage>
</organism>
<keyword evidence="2" id="KW-1185">Reference proteome</keyword>
<accession>A0A0F7TWN0</accession>
<dbReference type="Proteomes" id="UP000042958">
    <property type="component" value="Unassembled WGS sequence"/>
</dbReference>
<evidence type="ECO:0000313" key="1">
    <source>
        <dbReference type="EMBL" id="CEJ61083.1"/>
    </source>
</evidence>
<dbReference type="AlphaFoldDB" id="A0A0F7TWN0"/>
<reference evidence="2" key="1">
    <citation type="journal article" date="2015" name="Genome Announc.">
        <title>Draft genome sequence of the fungus Penicillium brasilianum MG11.</title>
        <authorList>
            <person name="Horn F."/>
            <person name="Linde J."/>
            <person name="Mattern D.J."/>
            <person name="Walther G."/>
            <person name="Guthke R."/>
            <person name="Brakhage A.A."/>
            <person name="Valiante V."/>
        </authorList>
    </citation>
    <scope>NUCLEOTIDE SEQUENCE [LARGE SCALE GENOMIC DNA]</scope>
    <source>
        <strain evidence="2">MG11</strain>
    </source>
</reference>
<protein>
    <submittedName>
        <fullName evidence="1">Uncharacterized protein</fullName>
    </submittedName>
</protein>
<gene>
    <name evidence="1" type="ORF">PMG11_09626</name>
</gene>
<name>A0A0F7TWN0_PENBI</name>
<sequence>MAAAAAAAAAAGEIAGLTALIGNIYGAIRAHVTGKAALVALLKEYQLRLHEDEPSIKQGLNLRHCQPHAMDLYGKSIVLAEWLASKHIKLTNTQGGPANRPWWKFRFKFSDRKKRDFETFLGKVQHASERLIDCVQSAPLVLIHFLIWINDPEPYHFIGYRPC</sequence>
<proteinExistence type="predicted"/>
<dbReference type="EMBL" id="CDHK01000010">
    <property type="protein sequence ID" value="CEJ61083.1"/>
    <property type="molecule type" value="Genomic_DNA"/>
</dbReference>
<evidence type="ECO:0000313" key="2">
    <source>
        <dbReference type="Proteomes" id="UP000042958"/>
    </source>
</evidence>
<dbReference type="OrthoDB" id="10456255at2759"/>